<dbReference type="AlphaFoldDB" id="A0A645FR38"/>
<name>A0A645FR38_9ZZZZ</name>
<sequence length="56" mass="6582">MQELSQINADFLFIVPIIDIFLHVLKHFTNFNVGPTMLWTFKRSQSCRNGRVSIRT</sequence>
<gene>
    <name evidence="1" type="ORF">SDC9_164242</name>
</gene>
<accession>A0A645FR38</accession>
<reference evidence="1" key="1">
    <citation type="submission" date="2019-08" db="EMBL/GenBank/DDBJ databases">
        <authorList>
            <person name="Kucharzyk K."/>
            <person name="Murdoch R.W."/>
            <person name="Higgins S."/>
            <person name="Loffler F."/>
        </authorList>
    </citation>
    <scope>NUCLEOTIDE SEQUENCE</scope>
</reference>
<comment type="caution">
    <text evidence="1">The sequence shown here is derived from an EMBL/GenBank/DDBJ whole genome shotgun (WGS) entry which is preliminary data.</text>
</comment>
<organism evidence="1">
    <name type="scientific">bioreactor metagenome</name>
    <dbReference type="NCBI Taxonomy" id="1076179"/>
    <lineage>
        <taxon>unclassified sequences</taxon>
        <taxon>metagenomes</taxon>
        <taxon>ecological metagenomes</taxon>
    </lineage>
</organism>
<dbReference type="EMBL" id="VSSQ01063900">
    <property type="protein sequence ID" value="MPN16895.1"/>
    <property type="molecule type" value="Genomic_DNA"/>
</dbReference>
<protein>
    <submittedName>
        <fullName evidence="1">Uncharacterized protein</fullName>
    </submittedName>
</protein>
<proteinExistence type="predicted"/>
<evidence type="ECO:0000313" key="1">
    <source>
        <dbReference type="EMBL" id="MPN16895.1"/>
    </source>
</evidence>